<accession>A0AAD4GE71</accession>
<evidence type="ECO:0000313" key="2">
    <source>
        <dbReference type="Proteomes" id="UP001194468"/>
    </source>
</evidence>
<protein>
    <recommendedName>
        <fullName evidence="3">Reverse transcriptase</fullName>
    </recommendedName>
</protein>
<sequence length="62" mass="7477">KAPKPYCPHCPDRRETVQHFLLECLHYEQSRYQLRGKLRERARRIESLLADPACTKHIFKEL</sequence>
<evidence type="ECO:0008006" key="3">
    <source>
        <dbReference type="Google" id="ProtNLM"/>
    </source>
</evidence>
<reference evidence="1" key="2">
    <citation type="journal article" date="2020" name="Nat. Commun.">
        <title>Large-scale genome sequencing of mycorrhizal fungi provides insights into the early evolution of symbiotic traits.</title>
        <authorList>
            <person name="Miyauchi S."/>
            <person name="Kiss E."/>
            <person name="Kuo A."/>
            <person name="Drula E."/>
            <person name="Kohler A."/>
            <person name="Sanchez-Garcia M."/>
            <person name="Morin E."/>
            <person name="Andreopoulos B."/>
            <person name="Barry K.W."/>
            <person name="Bonito G."/>
            <person name="Buee M."/>
            <person name="Carver A."/>
            <person name="Chen C."/>
            <person name="Cichocki N."/>
            <person name="Clum A."/>
            <person name="Culley D."/>
            <person name="Crous P.W."/>
            <person name="Fauchery L."/>
            <person name="Girlanda M."/>
            <person name="Hayes R.D."/>
            <person name="Keri Z."/>
            <person name="LaButti K."/>
            <person name="Lipzen A."/>
            <person name="Lombard V."/>
            <person name="Magnuson J."/>
            <person name="Maillard F."/>
            <person name="Murat C."/>
            <person name="Nolan M."/>
            <person name="Ohm R.A."/>
            <person name="Pangilinan J."/>
            <person name="Pereira M.F."/>
            <person name="Perotto S."/>
            <person name="Peter M."/>
            <person name="Pfister S."/>
            <person name="Riley R."/>
            <person name="Sitrit Y."/>
            <person name="Stielow J.B."/>
            <person name="Szollosi G."/>
            <person name="Zifcakova L."/>
            <person name="Stursova M."/>
            <person name="Spatafora J.W."/>
            <person name="Tedersoo L."/>
            <person name="Vaario L.M."/>
            <person name="Yamada A."/>
            <person name="Yan M."/>
            <person name="Wang P."/>
            <person name="Xu J."/>
            <person name="Bruns T."/>
            <person name="Baldrian P."/>
            <person name="Vilgalys R."/>
            <person name="Dunand C."/>
            <person name="Henrissat B."/>
            <person name="Grigoriev I.V."/>
            <person name="Hibbett D."/>
            <person name="Nagy L.G."/>
            <person name="Martin F.M."/>
        </authorList>
    </citation>
    <scope>NUCLEOTIDE SEQUENCE</scope>
    <source>
        <strain evidence="1">BED1</strain>
    </source>
</reference>
<keyword evidence="2" id="KW-1185">Reference proteome</keyword>
<reference evidence="1" key="1">
    <citation type="submission" date="2019-10" db="EMBL/GenBank/DDBJ databases">
        <authorList>
            <consortium name="DOE Joint Genome Institute"/>
            <person name="Kuo A."/>
            <person name="Miyauchi S."/>
            <person name="Kiss E."/>
            <person name="Drula E."/>
            <person name="Kohler A."/>
            <person name="Sanchez-Garcia M."/>
            <person name="Andreopoulos B."/>
            <person name="Barry K.W."/>
            <person name="Bonito G."/>
            <person name="Buee M."/>
            <person name="Carver A."/>
            <person name="Chen C."/>
            <person name="Cichocki N."/>
            <person name="Clum A."/>
            <person name="Culley D."/>
            <person name="Crous P.W."/>
            <person name="Fauchery L."/>
            <person name="Girlanda M."/>
            <person name="Hayes R."/>
            <person name="Keri Z."/>
            <person name="LaButti K."/>
            <person name="Lipzen A."/>
            <person name="Lombard V."/>
            <person name="Magnuson J."/>
            <person name="Maillard F."/>
            <person name="Morin E."/>
            <person name="Murat C."/>
            <person name="Nolan M."/>
            <person name="Ohm R."/>
            <person name="Pangilinan J."/>
            <person name="Pereira M."/>
            <person name="Perotto S."/>
            <person name="Peter M."/>
            <person name="Riley R."/>
            <person name="Sitrit Y."/>
            <person name="Stielow B."/>
            <person name="Szollosi G."/>
            <person name="Zifcakova L."/>
            <person name="Stursova M."/>
            <person name="Spatafora J.W."/>
            <person name="Tedersoo L."/>
            <person name="Vaario L.-M."/>
            <person name="Yamada A."/>
            <person name="Yan M."/>
            <person name="Wang P."/>
            <person name="Xu J."/>
            <person name="Bruns T."/>
            <person name="Baldrian P."/>
            <person name="Vilgalys R."/>
            <person name="Henrissat B."/>
            <person name="Grigoriev I.V."/>
            <person name="Hibbett D."/>
            <person name="Nagy L.G."/>
            <person name="Martin F.M."/>
        </authorList>
    </citation>
    <scope>NUCLEOTIDE SEQUENCE</scope>
    <source>
        <strain evidence="1">BED1</strain>
    </source>
</reference>
<name>A0AAD4GE71_BOLED</name>
<dbReference type="Proteomes" id="UP001194468">
    <property type="component" value="Unassembled WGS sequence"/>
</dbReference>
<proteinExistence type="predicted"/>
<gene>
    <name evidence="1" type="ORF">L210DRAFT_817170</name>
</gene>
<comment type="caution">
    <text evidence="1">The sequence shown here is derived from an EMBL/GenBank/DDBJ whole genome shotgun (WGS) entry which is preliminary data.</text>
</comment>
<dbReference type="EMBL" id="WHUW01000013">
    <property type="protein sequence ID" value="KAF8439914.1"/>
    <property type="molecule type" value="Genomic_DNA"/>
</dbReference>
<dbReference type="AlphaFoldDB" id="A0AAD4GE71"/>
<organism evidence="1 2">
    <name type="scientific">Boletus edulis BED1</name>
    <dbReference type="NCBI Taxonomy" id="1328754"/>
    <lineage>
        <taxon>Eukaryota</taxon>
        <taxon>Fungi</taxon>
        <taxon>Dikarya</taxon>
        <taxon>Basidiomycota</taxon>
        <taxon>Agaricomycotina</taxon>
        <taxon>Agaricomycetes</taxon>
        <taxon>Agaricomycetidae</taxon>
        <taxon>Boletales</taxon>
        <taxon>Boletineae</taxon>
        <taxon>Boletaceae</taxon>
        <taxon>Boletoideae</taxon>
        <taxon>Boletus</taxon>
    </lineage>
</organism>
<evidence type="ECO:0000313" key="1">
    <source>
        <dbReference type="EMBL" id="KAF8439914.1"/>
    </source>
</evidence>
<feature type="non-terminal residue" evidence="1">
    <location>
        <position position="62"/>
    </location>
</feature>
<feature type="non-terminal residue" evidence="1">
    <location>
        <position position="1"/>
    </location>
</feature>